<reference evidence="1" key="1">
    <citation type="submission" date="2023-04" db="EMBL/GenBank/DDBJ databases">
        <authorList>
            <person name="Li H."/>
        </authorList>
    </citation>
    <scope>NUCLEOTIDE SEQUENCE</scope>
</reference>
<organism evidence="1 2">
    <name type="scientific">Vibrio phage vB_ValA_R15Z</name>
    <dbReference type="NCBI Taxonomy" id="3044218"/>
    <lineage>
        <taxon>Viruses</taxon>
        <taxon>Duplodnaviria</taxon>
        <taxon>Heunggongvirae</taxon>
        <taxon>Uroviricota</taxon>
        <taxon>Caudoviricetes</taxon>
        <taxon>Autographivirales</taxon>
        <taxon>Autosignataviridae</taxon>
        <taxon>Colwellvirinae</taxon>
        <taxon>Kaohsiungvirus</taxon>
        <taxon>Kaohsiungvirus R15Z</taxon>
    </lineage>
</organism>
<dbReference type="Proteomes" id="UP001180368">
    <property type="component" value="Segment"/>
</dbReference>
<dbReference type="EMBL" id="OQ745668">
    <property type="protein sequence ID" value="WLJ89360.2"/>
    <property type="molecule type" value="Genomic_DNA"/>
</dbReference>
<protein>
    <submittedName>
        <fullName evidence="1">Uncharacterized protein</fullName>
    </submittedName>
</protein>
<sequence length="92" mass="10558">MLSDRLSNIIKETIMNVYVLNTVTSDHELDILNSTCQVFDSFEKASKSMKRRVKSALESKPKMKVEHVGDSIVRIKLDSFVRTYTISQLLVH</sequence>
<accession>A0AA49X6S2</accession>
<evidence type="ECO:0000313" key="1">
    <source>
        <dbReference type="EMBL" id="WLJ89360.2"/>
    </source>
</evidence>
<evidence type="ECO:0000313" key="2">
    <source>
        <dbReference type="Proteomes" id="UP001180368"/>
    </source>
</evidence>
<proteinExistence type="predicted"/>
<name>A0AA49X6S2_9CAUD</name>
<keyword evidence="2" id="KW-1185">Reference proteome</keyword>